<gene>
    <name evidence="2" type="ORF">HNR07_001896</name>
</gene>
<name>A0A840W1S5_9ACTN</name>
<dbReference type="PANTHER" id="PTHR20935:SF0">
    <property type="entry name" value="SERINE_THREONINE-PROTEIN PHOSPHATASE PGAM5, MITOCHONDRIAL"/>
    <property type="match status" value="1"/>
</dbReference>
<dbReference type="PANTHER" id="PTHR20935">
    <property type="entry name" value="PHOSPHOGLYCERATE MUTASE-RELATED"/>
    <property type="match status" value="1"/>
</dbReference>
<dbReference type="SMART" id="SM00855">
    <property type="entry name" value="PGAM"/>
    <property type="match status" value="1"/>
</dbReference>
<proteinExistence type="predicted"/>
<dbReference type="EMBL" id="JACHDO010000001">
    <property type="protein sequence ID" value="MBB5490759.1"/>
    <property type="molecule type" value="Genomic_DNA"/>
</dbReference>
<sequence length="211" mass="22584">MPTIYLIRHGKASPKAADYDELSPTGYEQARLLGAELKRREVNVGPVVSGSLRRQRQTAATALAEAGIEAEPAVDERWNEYDHLHLLDRYPVGTGSLQERLDASLTSWTGADETAEGSWPWFRDGVRSALGELTASLGRGQTALVFTSAGVIGAACSTLLGAPVAGFIAMNRVVVNGSVSKLAHGRGGTQLLSFNDHAHLEQGGPELMTYR</sequence>
<keyword evidence="3" id="KW-1185">Reference proteome</keyword>
<evidence type="ECO:0000256" key="1">
    <source>
        <dbReference type="ARBA" id="ARBA00022801"/>
    </source>
</evidence>
<dbReference type="InterPro" id="IPR029033">
    <property type="entry name" value="His_PPase_superfam"/>
</dbReference>
<dbReference type="Proteomes" id="UP000579647">
    <property type="component" value="Unassembled WGS sequence"/>
</dbReference>
<comment type="caution">
    <text evidence="2">The sequence shown here is derived from an EMBL/GenBank/DDBJ whole genome shotgun (WGS) entry which is preliminary data.</text>
</comment>
<accession>A0A840W1S5</accession>
<protein>
    <submittedName>
        <fullName evidence="2">Broad specificity phosphatase PhoE</fullName>
    </submittedName>
</protein>
<dbReference type="InterPro" id="IPR051021">
    <property type="entry name" value="Mito_Ser/Thr_phosphatase"/>
</dbReference>
<reference evidence="2 3" key="1">
    <citation type="submission" date="2020-08" db="EMBL/GenBank/DDBJ databases">
        <title>Sequencing the genomes of 1000 actinobacteria strains.</title>
        <authorList>
            <person name="Klenk H.-P."/>
        </authorList>
    </citation>
    <scope>NUCLEOTIDE SEQUENCE [LARGE SCALE GENOMIC DNA]</scope>
    <source>
        <strain evidence="2 3">DSM 44598</strain>
    </source>
</reference>
<dbReference type="Gene3D" id="3.40.50.1240">
    <property type="entry name" value="Phosphoglycerate mutase-like"/>
    <property type="match status" value="1"/>
</dbReference>
<evidence type="ECO:0000313" key="3">
    <source>
        <dbReference type="Proteomes" id="UP000579647"/>
    </source>
</evidence>
<dbReference type="AlphaFoldDB" id="A0A840W1S5"/>
<dbReference type="CDD" id="cd07067">
    <property type="entry name" value="HP_PGM_like"/>
    <property type="match status" value="1"/>
</dbReference>
<dbReference type="RefSeq" id="WP_184364375.1">
    <property type="nucleotide sequence ID" value="NZ_BAAAKM010000086.1"/>
</dbReference>
<keyword evidence="1" id="KW-0378">Hydrolase</keyword>
<dbReference type="SUPFAM" id="SSF53254">
    <property type="entry name" value="Phosphoglycerate mutase-like"/>
    <property type="match status" value="1"/>
</dbReference>
<dbReference type="GO" id="GO:0016787">
    <property type="term" value="F:hydrolase activity"/>
    <property type="evidence" value="ECO:0007669"/>
    <property type="project" value="UniProtKB-KW"/>
</dbReference>
<evidence type="ECO:0000313" key="2">
    <source>
        <dbReference type="EMBL" id="MBB5490759.1"/>
    </source>
</evidence>
<dbReference type="Pfam" id="PF00300">
    <property type="entry name" value="His_Phos_1"/>
    <property type="match status" value="1"/>
</dbReference>
<organism evidence="2 3">
    <name type="scientific">Nocardiopsis metallicus</name>
    <dbReference type="NCBI Taxonomy" id="179819"/>
    <lineage>
        <taxon>Bacteria</taxon>
        <taxon>Bacillati</taxon>
        <taxon>Actinomycetota</taxon>
        <taxon>Actinomycetes</taxon>
        <taxon>Streptosporangiales</taxon>
        <taxon>Nocardiopsidaceae</taxon>
        <taxon>Nocardiopsis</taxon>
    </lineage>
</organism>
<dbReference type="InterPro" id="IPR013078">
    <property type="entry name" value="His_Pase_superF_clade-1"/>
</dbReference>